<dbReference type="Proteomes" id="UP000037962">
    <property type="component" value="Unassembled WGS sequence"/>
</dbReference>
<feature type="domain" description="Carrier" evidence="1">
    <location>
        <begin position="1"/>
        <end position="79"/>
    </location>
</feature>
<dbReference type="PROSITE" id="PS50075">
    <property type="entry name" value="CARRIER"/>
    <property type="match status" value="1"/>
</dbReference>
<dbReference type="Pfam" id="PF00550">
    <property type="entry name" value="PP-binding"/>
    <property type="match status" value="1"/>
</dbReference>
<evidence type="ECO:0000313" key="2">
    <source>
        <dbReference type="EMBL" id="KPG10523.1"/>
    </source>
</evidence>
<proteinExistence type="predicted"/>
<dbReference type="AlphaFoldDB" id="A0A7V8LP14"/>
<accession>A0A7V8LP14</accession>
<dbReference type="EMBL" id="LJFS01000004">
    <property type="protein sequence ID" value="KPG36340.1"/>
    <property type="molecule type" value="Genomic_DNA"/>
</dbReference>
<keyword evidence="5" id="KW-1185">Reference proteome</keyword>
<dbReference type="GeneID" id="45766918"/>
<comment type="caution">
    <text evidence="2">The sequence shown here is derived from an EMBL/GenBank/DDBJ whole genome shotgun (WGS) entry which is preliminary data.</text>
</comment>
<dbReference type="SUPFAM" id="SSF47336">
    <property type="entry name" value="ACP-like"/>
    <property type="match status" value="1"/>
</dbReference>
<sequence length="79" mass="9254">MTSSGVGHQFVMDFLRERRPDIGPLDPNLDLIESRIISSMMFVEFLYRLEEKTGQEINLEDVVPDDFRTINQIEARFFS</sequence>
<dbReference type="EMBL" id="LJFO01000007">
    <property type="protein sequence ID" value="KPG10523.1"/>
    <property type="molecule type" value="Genomic_DNA"/>
</dbReference>
<protein>
    <recommendedName>
        <fullName evidence="1">Carrier domain-containing protein</fullName>
    </recommendedName>
</protein>
<dbReference type="OrthoDB" id="8778689at2"/>
<dbReference type="KEGG" id="miz:BAB75_23910"/>
<gene>
    <name evidence="2" type="ORF">AN908_14385</name>
    <name evidence="3" type="ORF">AN912_04695</name>
</gene>
<evidence type="ECO:0000313" key="4">
    <source>
        <dbReference type="Proteomes" id="UP000037843"/>
    </source>
</evidence>
<dbReference type="InterPro" id="IPR009081">
    <property type="entry name" value="PP-bd_ACP"/>
</dbReference>
<name>A0A7V8LP14_9MYCO</name>
<dbReference type="RefSeq" id="WP_043076739.1">
    <property type="nucleotide sequence ID" value="NZ_CP011530.1"/>
</dbReference>
<organism evidence="2 4">
    <name type="scientific">Mycobacteroides immunogenum</name>
    <dbReference type="NCBI Taxonomy" id="83262"/>
    <lineage>
        <taxon>Bacteria</taxon>
        <taxon>Bacillati</taxon>
        <taxon>Actinomycetota</taxon>
        <taxon>Actinomycetes</taxon>
        <taxon>Mycobacteriales</taxon>
        <taxon>Mycobacteriaceae</taxon>
        <taxon>Mycobacteroides</taxon>
    </lineage>
</organism>
<dbReference type="Gene3D" id="1.10.1200.10">
    <property type="entry name" value="ACP-like"/>
    <property type="match status" value="1"/>
</dbReference>
<dbReference type="Proteomes" id="UP000037843">
    <property type="component" value="Unassembled WGS sequence"/>
</dbReference>
<evidence type="ECO:0000313" key="5">
    <source>
        <dbReference type="Proteomes" id="UP000037962"/>
    </source>
</evidence>
<evidence type="ECO:0000259" key="1">
    <source>
        <dbReference type="PROSITE" id="PS50075"/>
    </source>
</evidence>
<dbReference type="InterPro" id="IPR036736">
    <property type="entry name" value="ACP-like_sf"/>
</dbReference>
<reference evidence="4 5" key="1">
    <citation type="submission" date="2015-09" db="EMBL/GenBank/DDBJ databases">
        <title>Genome Sequences of Mycobacterium immunogenum Isolates, Recuperated from a Chloraminated Drinking Water Distribution System Simulator Subjected to Episodes of Nitrification.</title>
        <authorList>
            <person name="Gomez-Alvarez V."/>
            <person name="Revetta R.P."/>
        </authorList>
    </citation>
    <scope>NUCLEOTIDE SEQUENCE [LARGE SCALE GENOMIC DNA]</scope>
    <source>
        <strain evidence="2 4">H008</strain>
        <strain evidence="3 5">H076</strain>
    </source>
</reference>
<evidence type="ECO:0000313" key="3">
    <source>
        <dbReference type="EMBL" id="KPG36340.1"/>
    </source>
</evidence>